<name>A0ABQ1H274_9SPHN</name>
<dbReference type="InterPro" id="IPR046662">
    <property type="entry name" value="DUF6771"/>
</dbReference>
<evidence type="ECO:0000313" key="1">
    <source>
        <dbReference type="EMBL" id="GGA56233.1"/>
    </source>
</evidence>
<keyword evidence="2" id="KW-1185">Reference proteome</keyword>
<dbReference type="Pfam" id="PF20561">
    <property type="entry name" value="DUF6771"/>
    <property type="match status" value="1"/>
</dbReference>
<accession>A0ABQ1H274</accession>
<dbReference type="EMBL" id="BMDW01000019">
    <property type="protein sequence ID" value="GGA56233.1"/>
    <property type="molecule type" value="Genomic_DNA"/>
</dbReference>
<comment type="caution">
    <text evidence="1">The sequence shown here is derived from an EMBL/GenBank/DDBJ whole genome shotgun (WGS) entry which is preliminary data.</text>
</comment>
<proteinExistence type="predicted"/>
<organism evidence="1 2">
    <name type="scientific">Sphingomonas psychrolutea</name>
    <dbReference type="NCBI Taxonomy" id="1259676"/>
    <lineage>
        <taxon>Bacteria</taxon>
        <taxon>Pseudomonadati</taxon>
        <taxon>Pseudomonadota</taxon>
        <taxon>Alphaproteobacteria</taxon>
        <taxon>Sphingomonadales</taxon>
        <taxon>Sphingomonadaceae</taxon>
        <taxon>Sphingomonas</taxon>
    </lineage>
</organism>
<reference evidence="2" key="1">
    <citation type="journal article" date="2019" name="Int. J. Syst. Evol. Microbiol.">
        <title>The Global Catalogue of Microorganisms (GCM) 10K type strain sequencing project: providing services to taxonomists for standard genome sequencing and annotation.</title>
        <authorList>
            <consortium name="The Broad Institute Genomics Platform"/>
            <consortium name="The Broad Institute Genome Sequencing Center for Infectious Disease"/>
            <person name="Wu L."/>
            <person name="Ma J."/>
        </authorList>
    </citation>
    <scope>NUCLEOTIDE SEQUENCE [LARGE SCALE GENOMIC DNA]</scope>
    <source>
        <strain evidence="2">CGMCC 1.10106</strain>
    </source>
</reference>
<protein>
    <submittedName>
        <fullName evidence="1">Uncharacterized protein</fullName>
    </submittedName>
</protein>
<dbReference type="Proteomes" id="UP000618591">
    <property type="component" value="Unassembled WGS sequence"/>
</dbReference>
<gene>
    <name evidence="1" type="ORF">GCM10011395_28370</name>
</gene>
<sequence length="53" mass="6043">MDTKLQEKITAIIMRAPDWMRQDLLSKDAVVRERAEETLGAMIANALNDVEQI</sequence>
<evidence type="ECO:0000313" key="2">
    <source>
        <dbReference type="Proteomes" id="UP000618591"/>
    </source>
</evidence>